<dbReference type="InterPro" id="IPR013342">
    <property type="entry name" value="Mandelate_racemase_C"/>
</dbReference>
<name>A0A218NMD4_9ARCH</name>
<dbReference type="InterPro" id="IPR036849">
    <property type="entry name" value="Enolase-like_C_sf"/>
</dbReference>
<evidence type="ECO:0000259" key="2">
    <source>
        <dbReference type="SMART" id="SM00922"/>
    </source>
</evidence>
<feature type="domain" description="Mandelate racemase/muconate lactonizing enzyme C-terminal" evidence="2">
    <location>
        <begin position="142"/>
        <end position="246"/>
    </location>
</feature>
<dbReference type="EMBL" id="CP019964">
    <property type="protein sequence ID" value="ASI13628.1"/>
    <property type="molecule type" value="Genomic_DNA"/>
</dbReference>
<dbReference type="InterPro" id="IPR013341">
    <property type="entry name" value="Mandelate_racemase_N_dom"/>
</dbReference>
<dbReference type="KEGG" id="marh:Mia14_0298"/>
<dbReference type="Pfam" id="PF02746">
    <property type="entry name" value="MR_MLE_N"/>
    <property type="match status" value="1"/>
</dbReference>
<dbReference type="GO" id="GO:0016829">
    <property type="term" value="F:lyase activity"/>
    <property type="evidence" value="ECO:0007669"/>
    <property type="project" value="UniProtKB-KW"/>
</dbReference>
<dbReference type="SFLD" id="SFLDG00179">
    <property type="entry name" value="mandelate_racemase"/>
    <property type="match status" value="1"/>
</dbReference>
<dbReference type="InterPro" id="IPR029017">
    <property type="entry name" value="Enolase-like_N"/>
</dbReference>
<keyword evidence="4" id="KW-1185">Reference proteome</keyword>
<dbReference type="OrthoDB" id="42605at2157"/>
<accession>A0A218NMD4</accession>
<dbReference type="Pfam" id="PF13378">
    <property type="entry name" value="MR_MLE_C"/>
    <property type="match status" value="1"/>
</dbReference>
<sequence>MSKIKDIDIMEVGDIEEGEKSSPWSSTIVVLRMTTSDGIVGYGEAPTTLMTKPVIEEAREMARVLKGKDPTEIEKNSLEVYKHSFYMPESMETTSAFSAIEIASWDIIGKTYGVPVYKMLGGRLNEKIKAYANGWYSDCVSADSFAKKAKEVSKAGFKAMKFDPFGDAYDEIDKEHLEHAVDVIGAVKDAAKGSDVLIECHGRFNANSAIRMARAIEGLEPAFVEEPVHSDNIMGLKRLRTTTNVPIALGERVMNKNLFLPYLTDDLVDIVQPDITNCRGILEGKKIASMAESFGVEVAFHNAFGPIQTAASLNVDITIPNFFMQESFEHFWPEWKKKLVKGGYKLEDGMFTISGKPGLGIDVNERILEEYKVDGMEPFNPNEPSWAVKGTWKPPK</sequence>
<dbReference type="Gene3D" id="3.30.390.10">
    <property type="entry name" value="Enolase-like, N-terminal domain"/>
    <property type="match status" value="1"/>
</dbReference>
<dbReference type="InterPro" id="IPR034593">
    <property type="entry name" value="DgoD-like"/>
</dbReference>
<evidence type="ECO:0000256" key="1">
    <source>
        <dbReference type="ARBA" id="ARBA00023239"/>
    </source>
</evidence>
<proteinExistence type="predicted"/>
<dbReference type="Gene3D" id="3.20.20.120">
    <property type="entry name" value="Enolase-like C-terminal domain"/>
    <property type="match status" value="1"/>
</dbReference>
<dbReference type="SUPFAM" id="SSF54826">
    <property type="entry name" value="Enolase N-terminal domain-like"/>
    <property type="match status" value="1"/>
</dbReference>
<dbReference type="PANTHER" id="PTHR48080:SF2">
    <property type="entry name" value="D-GALACTONATE DEHYDRATASE"/>
    <property type="match status" value="1"/>
</dbReference>
<dbReference type="SUPFAM" id="SSF51604">
    <property type="entry name" value="Enolase C-terminal domain-like"/>
    <property type="match status" value="1"/>
</dbReference>
<dbReference type="Proteomes" id="UP000197679">
    <property type="component" value="Chromosome"/>
</dbReference>
<dbReference type="CDD" id="cd03316">
    <property type="entry name" value="MR_like"/>
    <property type="match status" value="1"/>
</dbReference>
<dbReference type="InterPro" id="IPR029065">
    <property type="entry name" value="Enolase_C-like"/>
</dbReference>
<dbReference type="RefSeq" id="WP_088819790.1">
    <property type="nucleotide sequence ID" value="NZ_CP019964.1"/>
</dbReference>
<dbReference type="SMART" id="SM00922">
    <property type="entry name" value="MR_MLE"/>
    <property type="match status" value="1"/>
</dbReference>
<dbReference type="AlphaFoldDB" id="A0A218NMD4"/>
<organism evidence="3 4">
    <name type="scientific">Candidatus Mancarchaeum acidiphilum</name>
    <dbReference type="NCBI Taxonomy" id="1920749"/>
    <lineage>
        <taxon>Archaea</taxon>
        <taxon>Candidatus Micrarchaeota</taxon>
        <taxon>Candidatus Mancarchaeum</taxon>
    </lineage>
</organism>
<keyword evidence="1" id="KW-0456">Lyase</keyword>
<gene>
    <name evidence="3" type="ORF">Mia14_0298</name>
</gene>
<dbReference type="GeneID" id="33313855"/>
<evidence type="ECO:0000313" key="4">
    <source>
        <dbReference type="Proteomes" id="UP000197679"/>
    </source>
</evidence>
<protein>
    <submittedName>
        <fullName evidence="3">Mandelate racemase subfamily of enolase superfamily enzyme</fullName>
    </submittedName>
</protein>
<dbReference type="PANTHER" id="PTHR48080">
    <property type="entry name" value="D-GALACTONATE DEHYDRATASE-RELATED"/>
    <property type="match status" value="1"/>
</dbReference>
<evidence type="ECO:0000313" key="3">
    <source>
        <dbReference type="EMBL" id="ASI13628.1"/>
    </source>
</evidence>
<dbReference type="SFLD" id="SFLDS00001">
    <property type="entry name" value="Enolase"/>
    <property type="match status" value="1"/>
</dbReference>
<reference evidence="3 4" key="1">
    <citation type="journal article" date="2017" name="Nat. Commun.">
        <title>'ARMAN' archaea depend on association with euryarchaeal host in culture and in situ.</title>
        <authorList>
            <person name="Golyshina O."/>
            <person name="Toshchakov S."/>
            <person name="Makarova K."/>
            <person name="Gavrilov S."/>
            <person name="Korzhenkov A."/>
            <person name="La Cono V."/>
            <person name="Arcadi E."/>
            <person name="Nechitaylo T."/>
            <person name="Ferrer M."/>
            <person name="Kublanov I."/>
            <person name="Wolf Y."/>
            <person name="Yakimov M."/>
            <person name="Golyshin P."/>
            <person name="Slesarev A."/>
            <person name="Kozyavkin S."/>
        </authorList>
    </citation>
    <scope>NUCLEOTIDE SEQUENCE [LARGE SCALE GENOMIC DNA]</scope>
    <source>
        <strain evidence="3 4">Mia14</strain>
    </source>
</reference>